<keyword evidence="3" id="KW-0804">Transcription</keyword>
<name>A0ABV1UMR9_9ACTN</name>
<dbReference type="SMART" id="SM00345">
    <property type="entry name" value="HTH_GNTR"/>
    <property type="match status" value="1"/>
</dbReference>
<feature type="domain" description="HTH gntR-type" evidence="4">
    <location>
        <begin position="24"/>
        <end position="91"/>
    </location>
</feature>
<proteinExistence type="predicted"/>
<dbReference type="InterPro" id="IPR036388">
    <property type="entry name" value="WH-like_DNA-bd_sf"/>
</dbReference>
<evidence type="ECO:0000259" key="4">
    <source>
        <dbReference type="PROSITE" id="PS50949"/>
    </source>
</evidence>
<dbReference type="InterPro" id="IPR028978">
    <property type="entry name" value="Chorismate_lyase_/UTRA_dom_sf"/>
</dbReference>
<dbReference type="Proteomes" id="UP001445472">
    <property type="component" value="Unassembled WGS sequence"/>
</dbReference>
<accession>A0ABV1UMR9</accession>
<gene>
    <name evidence="5" type="ORF">ABT276_01515</name>
</gene>
<sequence length="254" mass="28135">MRQTPPENREWVAVAQQIAAKGMVPKHAQLRAILVDMCTNQLSPGDALPSERQLCLDHGVSRVTVREALSQLVADGLAVRVHGRGTFVAERTHRSELGLASFHEDMRRLGLEPGTVVLSIDREDPSPATAAALRMAEKHQAWHVRRLRLANQAPISVEDAWYNADLLPELDSVDFTASVYETLDSRFGYPVDRAEQTVGAGPASSETAALLGIRKGTAVMTFDRIAYSGEQPVEHAYSWFRGDRYQLHMTLTDH</sequence>
<dbReference type="Pfam" id="PF07702">
    <property type="entry name" value="UTRA"/>
    <property type="match status" value="1"/>
</dbReference>
<dbReference type="RefSeq" id="WP_351974575.1">
    <property type="nucleotide sequence ID" value="NZ_JBEPBX010000001.1"/>
</dbReference>
<protein>
    <submittedName>
        <fullName evidence="5">GntR family transcriptional regulator</fullName>
    </submittedName>
</protein>
<keyword evidence="2" id="KW-0238">DNA-binding</keyword>
<dbReference type="SUPFAM" id="SSF46785">
    <property type="entry name" value="Winged helix' DNA-binding domain"/>
    <property type="match status" value="1"/>
</dbReference>
<keyword evidence="1" id="KW-0805">Transcription regulation</keyword>
<dbReference type="InterPro" id="IPR050679">
    <property type="entry name" value="Bact_HTH_transcr_reg"/>
</dbReference>
<dbReference type="InterPro" id="IPR000524">
    <property type="entry name" value="Tscrpt_reg_HTH_GntR"/>
</dbReference>
<dbReference type="PRINTS" id="PR00035">
    <property type="entry name" value="HTHGNTR"/>
</dbReference>
<evidence type="ECO:0000256" key="2">
    <source>
        <dbReference type="ARBA" id="ARBA00023125"/>
    </source>
</evidence>
<dbReference type="PROSITE" id="PS50949">
    <property type="entry name" value="HTH_GNTR"/>
    <property type="match status" value="1"/>
</dbReference>
<dbReference type="SMART" id="SM00866">
    <property type="entry name" value="UTRA"/>
    <property type="match status" value="1"/>
</dbReference>
<dbReference type="PANTHER" id="PTHR44846">
    <property type="entry name" value="MANNOSYL-D-GLYCERATE TRANSPORT/METABOLISM SYSTEM REPRESSOR MNGR-RELATED"/>
    <property type="match status" value="1"/>
</dbReference>
<dbReference type="Pfam" id="PF00392">
    <property type="entry name" value="GntR"/>
    <property type="match status" value="1"/>
</dbReference>
<reference evidence="5 6" key="1">
    <citation type="submission" date="2024-06" db="EMBL/GenBank/DDBJ databases">
        <title>The Natural Products Discovery Center: Release of the First 8490 Sequenced Strains for Exploring Actinobacteria Biosynthetic Diversity.</title>
        <authorList>
            <person name="Kalkreuter E."/>
            <person name="Kautsar S.A."/>
            <person name="Yang D."/>
            <person name="Bader C.D."/>
            <person name="Teijaro C.N."/>
            <person name="Fluegel L."/>
            <person name="Davis C.M."/>
            <person name="Simpson J.R."/>
            <person name="Lauterbach L."/>
            <person name="Steele A.D."/>
            <person name="Gui C."/>
            <person name="Meng S."/>
            <person name="Li G."/>
            <person name="Viehrig K."/>
            <person name="Ye F."/>
            <person name="Su P."/>
            <person name="Kiefer A.F."/>
            <person name="Nichols A."/>
            <person name="Cepeda A.J."/>
            <person name="Yan W."/>
            <person name="Fan B."/>
            <person name="Jiang Y."/>
            <person name="Adhikari A."/>
            <person name="Zheng C.-J."/>
            <person name="Schuster L."/>
            <person name="Cowan T.M."/>
            <person name="Smanski M.J."/>
            <person name="Chevrette M.G."/>
            <person name="De Carvalho L.P.S."/>
            <person name="Shen B."/>
        </authorList>
    </citation>
    <scope>NUCLEOTIDE SEQUENCE [LARGE SCALE GENOMIC DNA]</scope>
    <source>
        <strain evidence="5 6">NPDC000837</strain>
    </source>
</reference>
<evidence type="ECO:0000313" key="5">
    <source>
        <dbReference type="EMBL" id="MER6612100.1"/>
    </source>
</evidence>
<dbReference type="InterPro" id="IPR011663">
    <property type="entry name" value="UTRA"/>
</dbReference>
<evidence type="ECO:0000256" key="3">
    <source>
        <dbReference type="ARBA" id="ARBA00023163"/>
    </source>
</evidence>
<dbReference type="SUPFAM" id="SSF64288">
    <property type="entry name" value="Chorismate lyase-like"/>
    <property type="match status" value="1"/>
</dbReference>
<keyword evidence="6" id="KW-1185">Reference proteome</keyword>
<dbReference type="Gene3D" id="1.10.10.10">
    <property type="entry name" value="Winged helix-like DNA-binding domain superfamily/Winged helix DNA-binding domain"/>
    <property type="match status" value="1"/>
</dbReference>
<organism evidence="5 6">
    <name type="scientific">Streptomyces xantholiticus</name>
    <dbReference type="NCBI Taxonomy" id="68285"/>
    <lineage>
        <taxon>Bacteria</taxon>
        <taxon>Bacillati</taxon>
        <taxon>Actinomycetota</taxon>
        <taxon>Actinomycetes</taxon>
        <taxon>Kitasatosporales</taxon>
        <taxon>Streptomycetaceae</taxon>
        <taxon>Streptomyces</taxon>
    </lineage>
</organism>
<dbReference type="InterPro" id="IPR036390">
    <property type="entry name" value="WH_DNA-bd_sf"/>
</dbReference>
<dbReference type="EMBL" id="JBEPBX010000001">
    <property type="protein sequence ID" value="MER6612100.1"/>
    <property type="molecule type" value="Genomic_DNA"/>
</dbReference>
<evidence type="ECO:0000313" key="6">
    <source>
        <dbReference type="Proteomes" id="UP001445472"/>
    </source>
</evidence>
<dbReference type="Gene3D" id="3.40.1410.10">
    <property type="entry name" value="Chorismate lyase-like"/>
    <property type="match status" value="1"/>
</dbReference>
<dbReference type="CDD" id="cd07377">
    <property type="entry name" value="WHTH_GntR"/>
    <property type="match status" value="1"/>
</dbReference>
<evidence type="ECO:0000256" key="1">
    <source>
        <dbReference type="ARBA" id="ARBA00023015"/>
    </source>
</evidence>
<dbReference type="PANTHER" id="PTHR44846:SF1">
    <property type="entry name" value="MANNOSYL-D-GLYCERATE TRANSPORT_METABOLISM SYSTEM REPRESSOR MNGR-RELATED"/>
    <property type="match status" value="1"/>
</dbReference>
<comment type="caution">
    <text evidence="5">The sequence shown here is derived from an EMBL/GenBank/DDBJ whole genome shotgun (WGS) entry which is preliminary data.</text>
</comment>